<keyword evidence="7" id="KW-1185">Reference proteome</keyword>
<evidence type="ECO:0000256" key="2">
    <source>
        <dbReference type="ARBA" id="ARBA00022771"/>
    </source>
</evidence>
<reference evidence="6" key="1">
    <citation type="submission" date="2022-07" db="EMBL/GenBank/DDBJ databases">
        <title>Genome Sequence of Physisporinus lineatus.</title>
        <authorList>
            <person name="Buettner E."/>
        </authorList>
    </citation>
    <scope>NUCLEOTIDE SEQUENCE</scope>
    <source>
        <strain evidence="6">VT162</strain>
    </source>
</reference>
<feature type="domain" description="MYND-type" evidence="5">
    <location>
        <begin position="58"/>
        <end position="99"/>
    </location>
</feature>
<evidence type="ECO:0000313" key="7">
    <source>
        <dbReference type="Proteomes" id="UP001212997"/>
    </source>
</evidence>
<dbReference type="Proteomes" id="UP001212997">
    <property type="component" value="Unassembled WGS sequence"/>
</dbReference>
<dbReference type="SUPFAM" id="SSF144232">
    <property type="entry name" value="HIT/MYND zinc finger-like"/>
    <property type="match status" value="1"/>
</dbReference>
<dbReference type="GO" id="GO:0008270">
    <property type="term" value="F:zinc ion binding"/>
    <property type="evidence" value="ECO:0007669"/>
    <property type="project" value="UniProtKB-KW"/>
</dbReference>
<dbReference type="InterPro" id="IPR002893">
    <property type="entry name" value="Znf_MYND"/>
</dbReference>
<evidence type="ECO:0000313" key="6">
    <source>
        <dbReference type="EMBL" id="KAJ3485124.1"/>
    </source>
</evidence>
<evidence type="ECO:0000256" key="4">
    <source>
        <dbReference type="PROSITE-ProRule" id="PRU00134"/>
    </source>
</evidence>
<evidence type="ECO:0000256" key="3">
    <source>
        <dbReference type="ARBA" id="ARBA00022833"/>
    </source>
</evidence>
<keyword evidence="1" id="KW-0479">Metal-binding</keyword>
<evidence type="ECO:0000256" key="1">
    <source>
        <dbReference type="ARBA" id="ARBA00022723"/>
    </source>
</evidence>
<dbReference type="PROSITE" id="PS01360">
    <property type="entry name" value="ZF_MYND_1"/>
    <property type="match status" value="1"/>
</dbReference>
<gene>
    <name evidence="6" type="ORF">NLI96_g5166</name>
</gene>
<accession>A0AAD5V3Z0</accession>
<dbReference type="EMBL" id="JANAWD010000164">
    <property type="protein sequence ID" value="KAJ3485124.1"/>
    <property type="molecule type" value="Genomic_DNA"/>
</dbReference>
<proteinExistence type="predicted"/>
<sequence>MNPSGPHGLNIDWFTPGCPCCIEEVGLGTGPLPKPTIGKYRHPILDPSESLRNESTQCQHCYKNKETGVTFFRCSACMVDYYCSKECQRKAWPSHKEDCKLKSRIPKDENNPTRRLQRFTGRHRPVLADSAVRALDLSIDIERSLRFVLAIFLRRRDSQKPETSYFATGADVLPFEAFPPERCAEMKAMVRKVDEDHKKGGMDGGLLVLLMCLEDGVINIAPAGFTRENLYPPGTPWKGPLLAHLNEGVTN</sequence>
<dbReference type="Pfam" id="PF01753">
    <property type="entry name" value="zf-MYND"/>
    <property type="match status" value="1"/>
</dbReference>
<dbReference type="PROSITE" id="PS50865">
    <property type="entry name" value="ZF_MYND_2"/>
    <property type="match status" value="1"/>
</dbReference>
<protein>
    <recommendedName>
        <fullName evidence="5">MYND-type domain-containing protein</fullName>
    </recommendedName>
</protein>
<dbReference type="Gene3D" id="6.10.140.2220">
    <property type="match status" value="1"/>
</dbReference>
<name>A0AAD5V3Z0_9APHY</name>
<keyword evidence="3" id="KW-0862">Zinc</keyword>
<comment type="caution">
    <text evidence="6">The sequence shown here is derived from an EMBL/GenBank/DDBJ whole genome shotgun (WGS) entry which is preliminary data.</text>
</comment>
<dbReference type="AlphaFoldDB" id="A0AAD5V3Z0"/>
<keyword evidence="2 4" id="KW-0863">Zinc-finger</keyword>
<organism evidence="6 7">
    <name type="scientific">Meripilus lineatus</name>
    <dbReference type="NCBI Taxonomy" id="2056292"/>
    <lineage>
        <taxon>Eukaryota</taxon>
        <taxon>Fungi</taxon>
        <taxon>Dikarya</taxon>
        <taxon>Basidiomycota</taxon>
        <taxon>Agaricomycotina</taxon>
        <taxon>Agaricomycetes</taxon>
        <taxon>Polyporales</taxon>
        <taxon>Meripilaceae</taxon>
        <taxon>Meripilus</taxon>
    </lineage>
</organism>
<evidence type="ECO:0000259" key="5">
    <source>
        <dbReference type="PROSITE" id="PS50865"/>
    </source>
</evidence>